<feature type="transmembrane region" description="Helical" evidence="6">
    <location>
        <begin position="530"/>
        <end position="549"/>
    </location>
</feature>
<organism evidence="9 10">
    <name type="scientific">Syntrophobacter fumaroxidans (strain DSM 10017 / MPOB)</name>
    <dbReference type="NCBI Taxonomy" id="335543"/>
    <lineage>
        <taxon>Bacteria</taxon>
        <taxon>Pseudomonadati</taxon>
        <taxon>Thermodesulfobacteriota</taxon>
        <taxon>Syntrophobacteria</taxon>
        <taxon>Syntrophobacterales</taxon>
        <taxon>Syntrophobacteraceae</taxon>
        <taxon>Syntrophobacter</taxon>
    </lineage>
</organism>
<keyword evidence="2 5" id="KW-0812">Transmembrane</keyword>
<dbReference type="GO" id="GO:0016020">
    <property type="term" value="C:membrane"/>
    <property type="evidence" value="ECO:0007669"/>
    <property type="project" value="UniProtKB-SubCell"/>
</dbReference>
<dbReference type="eggNOG" id="COG1009">
    <property type="taxonomic scope" value="Bacteria"/>
</dbReference>
<dbReference type="FunCoup" id="A0LEQ6">
    <property type="interactions" value="212"/>
</dbReference>
<feature type="transmembrane region" description="Helical" evidence="6">
    <location>
        <begin position="122"/>
        <end position="139"/>
    </location>
</feature>
<evidence type="ECO:0000313" key="10">
    <source>
        <dbReference type="Proteomes" id="UP000001784"/>
    </source>
</evidence>
<accession>A0LEQ6</accession>
<dbReference type="EC" id="1.6.5.11" evidence="9"/>
<name>A0LEQ6_SYNFM</name>
<dbReference type="PRINTS" id="PR01434">
    <property type="entry name" value="NADHDHGNASE5"/>
</dbReference>
<dbReference type="NCBIfam" id="TIGR01974">
    <property type="entry name" value="NDH_I_L"/>
    <property type="match status" value="1"/>
</dbReference>
<feature type="transmembrane region" description="Helical" evidence="6">
    <location>
        <begin position="312"/>
        <end position="334"/>
    </location>
</feature>
<protein>
    <submittedName>
        <fullName evidence="9">Proton-translocating NADH-quinone oxidoreductase, chain L</fullName>
        <ecNumber evidence="9">1.6.5.11</ecNumber>
    </submittedName>
</protein>
<evidence type="ECO:0000256" key="5">
    <source>
        <dbReference type="RuleBase" id="RU000320"/>
    </source>
</evidence>
<dbReference type="PANTHER" id="PTHR42829:SF2">
    <property type="entry name" value="NADH-UBIQUINONE OXIDOREDUCTASE CHAIN 5"/>
    <property type="match status" value="1"/>
</dbReference>
<dbReference type="KEGG" id="sfu:Sfum_0207"/>
<feature type="transmembrane region" description="Helical" evidence="6">
    <location>
        <begin position="284"/>
        <end position="305"/>
    </location>
</feature>
<dbReference type="EMBL" id="CP000478">
    <property type="protein sequence ID" value="ABK15908.1"/>
    <property type="molecule type" value="Genomic_DNA"/>
</dbReference>
<feature type="transmembrane region" description="Helical" evidence="6">
    <location>
        <begin position="254"/>
        <end position="272"/>
    </location>
</feature>
<feature type="transmembrane region" description="Helical" evidence="6">
    <location>
        <begin position="145"/>
        <end position="164"/>
    </location>
</feature>
<dbReference type="InParanoid" id="A0LEQ6"/>
<feature type="transmembrane region" description="Helical" evidence="6">
    <location>
        <begin position="215"/>
        <end position="233"/>
    </location>
</feature>
<dbReference type="InterPro" id="IPR001750">
    <property type="entry name" value="ND/Mrp_TM"/>
</dbReference>
<evidence type="ECO:0000256" key="4">
    <source>
        <dbReference type="ARBA" id="ARBA00023136"/>
    </source>
</evidence>
<comment type="subcellular location">
    <subcellularLocation>
        <location evidence="1">Endomembrane system</location>
        <topology evidence="1">Multi-pass membrane protein</topology>
    </subcellularLocation>
    <subcellularLocation>
        <location evidence="5">Membrane</location>
        <topology evidence="5">Multi-pass membrane protein</topology>
    </subcellularLocation>
</comment>
<feature type="transmembrane region" description="Helical" evidence="6">
    <location>
        <begin position="185"/>
        <end position="203"/>
    </location>
</feature>
<keyword evidence="4 6" id="KW-0472">Membrane</keyword>
<dbReference type="Proteomes" id="UP000001784">
    <property type="component" value="Chromosome"/>
</dbReference>
<dbReference type="GO" id="GO:0008137">
    <property type="term" value="F:NADH dehydrogenase (ubiquinone) activity"/>
    <property type="evidence" value="ECO:0007669"/>
    <property type="project" value="InterPro"/>
</dbReference>
<keyword evidence="10" id="KW-1185">Reference proteome</keyword>
<reference evidence="9 10" key="1">
    <citation type="submission" date="2006-10" db="EMBL/GenBank/DDBJ databases">
        <title>Complete sequence of Syntrophobacter fumaroxidans MPOB.</title>
        <authorList>
            <consortium name="US DOE Joint Genome Institute"/>
            <person name="Copeland A."/>
            <person name="Lucas S."/>
            <person name="Lapidus A."/>
            <person name="Barry K."/>
            <person name="Detter J.C."/>
            <person name="Glavina del Rio T."/>
            <person name="Hammon N."/>
            <person name="Israni S."/>
            <person name="Pitluck S."/>
            <person name="Goltsman E.G."/>
            <person name="Martinez M."/>
            <person name="Schmutz J."/>
            <person name="Larimer F."/>
            <person name="Land M."/>
            <person name="Hauser L."/>
            <person name="Kyrpides N."/>
            <person name="Kim E."/>
            <person name="Boone D.R."/>
            <person name="Brockman F."/>
            <person name="Culley D."/>
            <person name="Ferry J."/>
            <person name="Gunsalus R."/>
            <person name="McInerney M.J."/>
            <person name="Morrison M."/>
            <person name="Plugge C."/>
            <person name="Rohlin L."/>
            <person name="Scholten J."/>
            <person name="Sieber J."/>
            <person name="Stams A.J.M."/>
            <person name="Worm P."/>
            <person name="Henstra A.M."/>
            <person name="Richardson P."/>
        </authorList>
    </citation>
    <scope>NUCLEOTIDE SEQUENCE [LARGE SCALE GENOMIC DNA]</scope>
    <source>
        <strain evidence="10">DSM 10017 / MPOB</strain>
    </source>
</reference>
<dbReference type="Pfam" id="PF00662">
    <property type="entry name" value="Proton_antipo_N"/>
    <property type="match status" value="1"/>
</dbReference>
<feature type="domain" description="NADH:quinone oxidoreductase/Mrp antiporter transmembrane" evidence="7">
    <location>
        <begin position="141"/>
        <end position="429"/>
    </location>
</feature>
<dbReference type="Gene3D" id="1.20.5.2700">
    <property type="match status" value="1"/>
</dbReference>
<feature type="transmembrane region" description="Helical" evidence="6">
    <location>
        <begin position="90"/>
        <end position="110"/>
    </location>
</feature>
<feature type="domain" description="NADH-Ubiquinone oxidoreductase (complex I) chain 5 N-terminal" evidence="8">
    <location>
        <begin position="73"/>
        <end position="123"/>
    </location>
</feature>
<evidence type="ECO:0000256" key="6">
    <source>
        <dbReference type="SAM" id="Phobius"/>
    </source>
</evidence>
<dbReference type="RefSeq" id="WP_011697081.1">
    <property type="nucleotide sequence ID" value="NC_008554.1"/>
</dbReference>
<dbReference type="InterPro" id="IPR018393">
    <property type="entry name" value="NADHpl_OxRdtase_5_subgr"/>
</dbReference>
<evidence type="ECO:0000313" key="9">
    <source>
        <dbReference type="EMBL" id="ABK15908.1"/>
    </source>
</evidence>
<dbReference type="GO" id="GO:0003954">
    <property type="term" value="F:NADH dehydrogenase activity"/>
    <property type="evidence" value="ECO:0007669"/>
    <property type="project" value="TreeGrafter"/>
</dbReference>
<dbReference type="GO" id="GO:0042773">
    <property type="term" value="P:ATP synthesis coupled electron transport"/>
    <property type="evidence" value="ECO:0007669"/>
    <property type="project" value="InterPro"/>
</dbReference>
<dbReference type="Pfam" id="PF00361">
    <property type="entry name" value="Proton_antipo_M"/>
    <property type="match status" value="1"/>
</dbReference>
<feature type="transmembrane region" description="Helical" evidence="6">
    <location>
        <begin position="12"/>
        <end position="30"/>
    </location>
</feature>
<dbReference type="InterPro" id="IPR003945">
    <property type="entry name" value="NU5C-like"/>
</dbReference>
<evidence type="ECO:0000259" key="7">
    <source>
        <dbReference type="Pfam" id="PF00361"/>
    </source>
</evidence>
<dbReference type="OrthoDB" id="9781596at2"/>
<feature type="transmembrane region" description="Helical" evidence="6">
    <location>
        <begin position="340"/>
        <end position="358"/>
    </location>
</feature>
<evidence type="ECO:0000259" key="8">
    <source>
        <dbReference type="Pfam" id="PF00662"/>
    </source>
</evidence>
<dbReference type="STRING" id="335543.Sfum_0207"/>
<dbReference type="PANTHER" id="PTHR42829">
    <property type="entry name" value="NADH-UBIQUINONE OXIDOREDUCTASE CHAIN 5"/>
    <property type="match status" value="1"/>
</dbReference>
<dbReference type="InterPro" id="IPR001516">
    <property type="entry name" value="Proton_antipo_N"/>
</dbReference>
<sequence precursor="true">MTELLKDPVLLAVVMGATLPFLAMAVILIFTRHNPRLSSFISIGAVTVSVCAALYLLYKLHGAGRPVQYQTEWLSSDTLVVPFGYLLDPLSLLMLAIVACISFLVQVYSIGYMAGDTGYSRYYAFQSLFAWAMMNMVIAPGMLQLFIFWELVGLASYLLIGFYYDKESASQAGKKAFVMTRLGDLGFFLGLIVLTLGFGNLGILDLNEAARTHQISQLLMTVSALLIFGGVIGKSAQFPLLTWLPDAMEGPTPVSALLHSATMVAAGVYMFSRIFPLFAASPDAMAMALAIGTATMLLSSTMAMVTYDIKQVWAYSTISQLGFMVMALAAGGYFAGVFHLTTHAGFKALLFLCSGIFIHEYHSNDMRLIGKGGGRRLVIPMACMTVGALALSGLPPFSGFFSKEAILGVLAAHPNKLWLAAGLLGALMTAYYSFRLIFFILFPRGGIETPHGHSQGHEHEAHAGGHGGLIFWAMAVPVMILATLTLFLGFFQSSIEHFLTGNAGRLAAAAHGAAQEAGKAAHDGHGAGHYVLLVFAVCMALGGLGWAWVEFGRKKAAQVGFLGRFPRMWDLFAERWYLDRLYRQFLDRGIYAGITSLFTRNDRRVIDGGIDGLCFFTVTGGRLFSFLQSGMLQYNLLVMIGGVGVVVLLFLV</sequence>
<gene>
    <name evidence="9" type="ordered locus">Sfum_0207</name>
</gene>
<dbReference type="AlphaFoldDB" id="A0LEQ6"/>
<feature type="transmembrane region" description="Helical" evidence="6">
    <location>
        <begin position="378"/>
        <end position="397"/>
    </location>
</feature>
<dbReference type="PRINTS" id="PR01435">
    <property type="entry name" value="NPOXDRDTASE5"/>
</dbReference>
<keyword evidence="3 6" id="KW-1133">Transmembrane helix</keyword>
<feature type="transmembrane region" description="Helical" evidence="6">
    <location>
        <begin position="469"/>
        <end position="491"/>
    </location>
</feature>
<evidence type="ECO:0000256" key="3">
    <source>
        <dbReference type="ARBA" id="ARBA00022989"/>
    </source>
</evidence>
<feature type="transmembrane region" description="Helical" evidence="6">
    <location>
        <begin position="632"/>
        <end position="651"/>
    </location>
</feature>
<dbReference type="HOGENOM" id="CLU_007100_6_0_7"/>
<feature type="transmembrane region" description="Helical" evidence="6">
    <location>
        <begin position="37"/>
        <end position="58"/>
    </location>
</feature>
<dbReference type="GO" id="GO:0015990">
    <property type="term" value="P:electron transport coupled proton transport"/>
    <property type="evidence" value="ECO:0007669"/>
    <property type="project" value="TreeGrafter"/>
</dbReference>
<dbReference type="GO" id="GO:0012505">
    <property type="term" value="C:endomembrane system"/>
    <property type="evidence" value="ECO:0007669"/>
    <property type="project" value="UniProtKB-SubCell"/>
</dbReference>
<evidence type="ECO:0000256" key="1">
    <source>
        <dbReference type="ARBA" id="ARBA00004127"/>
    </source>
</evidence>
<proteinExistence type="predicted"/>
<keyword evidence="9" id="KW-0560">Oxidoreductase</keyword>
<feature type="transmembrane region" description="Helical" evidence="6">
    <location>
        <begin position="417"/>
        <end position="442"/>
    </location>
</feature>
<evidence type="ECO:0000256" key="2">
    <source>
        <dbReference type="ARBA" id="ARBA00022692"/>
    </source>
</evidence>